<evidence type="ECO:0000313" key="2">
    <source>
        <dbReference type="Proteomes" id="UP001642260"/>
    </source>
</evidence>
<dbReference type="Proteomes" id="UP001642260">
    <property type="component" value="Unassembled WGS sequence"/>
</dbReference>
<accession>A0ABC8L271</accession>
<dbReference type="AlphaFoldDB" id="A0ABC8L271"/>
<keyword evidence="2" id="KW-1185">Reference proteome</keyword>
<organism evidence="1 2">
    <name type="scientific">Eruca vesicaria subsp. sativa</name>
    <name type="common">Garden rocket</name>
    <name type="synonym">Eruca sativa</name>
    <dbReference type="NCBI Taxonomy" id="29727"/>
    <lineage>
        <taxon>Eukaryota</taxon>
        <taxon>Viridiplantae</taxon>
        <taxon>Streptophyta</taxon>
        <taxon>Embryophyta</taxon>
        <taxon>Tracheophyta</taxon>
        <taxon>Spermatophyta</taxon>
        <taxon>Magnoliopsida</taxon>
        <taxon>eudicotyledons</taxon>
        <taxon>Gunneridae</taxon>
        <taxon>Pentapetalae</taxon>
        <taxon>rosids</taxon>
        <taxon>malvids</taxon>
        <taxon>Brassicales</taxon>
        <taxon>Brassicaceae</taxon>
        <taxon>Brassiceae</taxon>
        <taxon>Eruca</taxon>
    </lineage>
</organism>
<gene>
    <name evidence="1" type="ORF">ERUC_LOCUS30073</name>
</gene>
<name>A0ABC8L271_ERUVS</name>
<comment type="caution">
    <text evidence="1">The sequence shown here is derived from an EMBL/GenBank/DDBJ whole genome shotgun (WGS) entry which is preliminary data.</text>
</comment>
<dbReference type="EMBL" id="CAKOAT010386265">
    <property type="protein sequence ID" value="CAH8364317.1"/>
    <property type="molecule type" value="Genomic_DNA"/>
</dbReference>
<sequence length="96" mass="11271">MDLNFRSIHSRLFNSTWICLSDMDDLGIPSRLFATGFEPRGKRRVNNYFNLRWIEVIKGALEEEDLALLNASQFGQVMRMGSHMFSVMFLPFLYME</sequence>
<evidence type="ECO:0000313" key="1">
    <source>
        <dbReference type="EMBL" id="CAH8364317.1"/>
    </source>
</evidence>
<protein>
    <submittedName>
        <fullName evidence="1">Uncharacterized protein</fullName>
    </submittedName>
</protein>
<reference evidence="1 2" key="1">
    <citation type="submission" date="2022-03" db="EMBL/GenBank/DDBJ databases">
        <authorList>
            <person name="Macdonald S."/>
            <person name="Ahmed S."/>
            <person name="Newling K."/>
        </authorList>
    </citation>
    <scope>NUCLEOTIDE SEQUENCE [LARGE SCALE GENOMIC DNA]</scope>
</reference>
<proteinExistence type="predicted"/>